<protein>
    <submittedName>
        <fullName evidence="1">Uncharacterized protein</fullName>
    </submittedName>
</protein>
<reference evidence="1" key="2">
    <citation type="journal article" date="2015" name="Data Brief">
        <title>Shoot transcriptome of the giant reed, Arundo donax.</title>
        <authorList>
            <person name="Barrero R.A."/>
            <person name="Guerrero F.D."/>
            <person name="Moolhuijzen P."/>
            <person name="Goolsby J.A."/>
            <person name="Tidwell J."/>
            <person name="Bellgard S.E."/>
            <person name="Bellgard M.I."/>
        </authorList>
    </citation>
    <scope>NUCLEOTIDE SEQUENCE</scope>
    <source>
        <tissue evidence="1">Shoot tissue taken approximately 20 cm above the soil surface</tissue>
    </source>
</reference>
<evidence type="ECO:0000313" key="1">
    <source>
        <dbReference type="EMBL" id="JAE32221.1"/>
    </source>
</evidence>
<dbReference type="EMBL" id="GBRH01165675">
    <property type="protein sequence ID" value="JAE32221.1"/>
    <property type="molecule type" value="Transcribed_RNA"/>
</dbReference>
<accession>A0A0A9HBJ4</accession>
<reference evidence="1" key="1">
    <citation type="submission" date="2014-09" db="EMBL/GenBank/DDBJ databases">
        <authorList>
            <person name="Magalhaes I.L.F."/>
            <person name="Oliveira U."/>
            <person name="Santos F.R."/>
            <person name="Vidigal T.H.D.A."/>
            <person name="Brescovit A.D."/>
            <person name="Santos A.J."/>
        </authorList>
    </citation>
    <scope>NUCLEOTIDE SEQUENCE</scope>
    <source>
        <tissue evidence="1">Shoot tissue taken approximately 20 cm above the soil surface</tissue>
    </source>
</reference>
<proteinExistence type="predicted"/>
<dbReference type="AlphaFoldDB" id="A0A0A9HBJ4"/>
<organism evidence="1">
    <name type="scientific">Arundo donax</name>
    <name type="common">Giant reed</name>
    <name type="synonym">Donax arundinaceus</name>
    <dbReference type="NCBI Taxonomy" id="35708"/>
    <lineage>
        <taxon>Eukaryota</taxon>
        <taxon>Viridiplantae</taxon>
        <taxon>Streptophyta</taxon>
        <taxon>Embryophyta</taxon>
        <taxon>Tracheophyta</taxon>
        <taxon>Spermatophyta</taxon>
        <taxon>Magnoliopsida</taxon>
        <taxon>Liliopsida</taxon>
        <taxon>Poales</taxon>
        <taxon>Poaceae</taxon>
        <taxon>PACMAD clade</taxon>
        <taxon>Arundinoideae</taxon>
        <taxon>Arundineae</taxon>
        <taxon>Arundo</taxon>
    </lineage>
</organism>
<sequence length="37" mass="4264">MRSVRHPFTSYGNLLVADSNTVSPRLQISAEYEETYM</sequence>
<name>A0A0A9HBJ4_ARUDO</name>